<dbReference type="GO" id="GO:0005737">
    <property type="term" value="C:cytoplasm"/>
    <property type="evidence" value="ECO:0007669"/>
    <property type="project" value="TreeGrafter"/>
</dbReference>
<keyword evidence="2" id="KW-0863">Zinc-finger</keyword>
<dbReference type="PANTHER" id="PTHR13513">
    <property type="entry name" value="E3 UBIQUITIN-PROTEIN LIGASE UBR7"/>
    <property type="match status" value="1"/>
</dbReference>
<dbReference type="Gene3D" id="3.30.40.10">
    <property type="entry name" value="Zinc/RING finger domain, C3HC4 (zinc finger)"/>
    <property type="match status" value="1"/>
</dbReference>
<dbReference type="OrthoDB" id="10262564at2759"/>
<dbReference type="InterPro" id="IPR040204">
    <property type="entry name" value="UBR7"/>
</dbReference>
<dbReference type="PANTHER" id="PTHR13513:SF9">
    <property type="entry name" value="E3 UBIQUITIN-PROTEIN LIGASE UBR7-RELATED"/>
    <property type="match status" value="1"/>
</dbReference>
<evidence type="ECO:0000256" key="2">
    <source>
        <dbReference type="ARBA" id="ARBA00022771"/>
    </source>
</evidence>
<dbReference type="GO" id="GO:0061630">
    <property type="term" value="F:ubiquitin protein ligase activity"/>
    <property type="evidence" value="ECO:0007669"/>
    <property type="project" value="InterPro"/>
</dbReference>
<dbReference type="InterPro" id="IPR003126">
    <property type="entry name" value="Znf_UBR"/>
</dbReference>
<keyword evidence="6" id="KW-1185">Reference proteome</keyword>
<evidence type="ECO:0000256" key="1">
    <source>
        <dbReference type="ARBA" id="ARBA00022723"/>
    </source>
</evidence>
<keyword evidence="3" id="KW-0862">Zinc</keyword>
<dbReference type="AlphaFoldDB" id="A0A3S5AGH9"/>
<evidence type="ECO:0000313" key="6">
    <source>
        <dbReference type="Proteomes" id="UP000784294"/>
    </source>
</evidence>
<organism evidence="5 6">
    <name type="scientific">Protopolystoma xenopodis</name>
    <dbReference type="NCBI Taxonomy" id="117903"/>
    <lineage>
        <taxon>Eukaryota</taxon>
        <taxon>Metazoa</taxon>
        <taxon>Spiralia</taxon>
        <taxon>Lophotrochozoa</taxon>
        <taxon>Platyhelminthes</taxon>
        <taxon>Monogenea</taxon>
        <taxon>Polyopisthocotylea</taxon>
        <taxon>Polystomatidea</taxon>
        <taxon>Polystomatidae</taxon>
        <taxon>Protopolystoma</taxon>
    </lineage>
</organism>
<dbReference type="EMBL" id="CAAALY010096690">
    <property type="protein sequence ID" value="VEL28659.1"/>
    <property type="molecule type" value="Genomic_DNA"/>
</dbReference>
<name>A0A3S5AGH9_9PLAT</name>
<gene>
    <name evidence="5" type="ORF">PXEA_LOCUS22099</name>
</gene>
<feature type="domain" description="UBR-type" evidence="4">
    <location>
        <begin position="3"/>
        <end position="52"/>
    </location>
</feature>
<evidence type="ECO:0000259" key="4">
    <source>
        <dbReference type="SMART" id="SM00396"/>
    </source>
</evidence>
<dbReference type="Proteomes" id="UP000784294">
    <property type="component" value="Unassembled WGS sequence"/>
</dbReference>
<evidence type="ECO:0000313" key="5">
    <source>
        <dbReference type="EMBL" id="VEL28659.1"/>
    </source>
</evidence>
<reference evidence="5" key="1">
    <citation type="submission" date="2018-11" db="EMBL/GenBank/DDBJ databases">
        <authorList>
            <consortium name="Pathogen Informatics"/>
        </authorList>
    </citation>
    <scope>NUCLEOTIDE SEQUENCE</scope>
</reference>
<dbReference type="CDD" id="cd15542">
    <property type="entry name" value="PHD_UBR7"/>
    <property type="match status" value="1"/>
</dbReference>
<protein>
    <recommendedName>
        <fullName evidence="4">UBR-type domain-containing protein</fullName>
    </recommendedName>
</protein>
<accession>A0A3S5AGH9</accession>
<dbReference type="SMART" id="SM00396">
    <property type="entry name" value="ZnF_UBR1"/>
    <property type="match status" value="1"/>
</dbReference>
<dbReference type="InterPro" id="IPR013083">
    <property type="entry name" value="Znf_RING/FYVE/PHD"/>
</dbReference>
<dbReference type="InterPro" id="IPR011011">
    <property type="entry name" value="Znf_FYVE_PHD"/>
</dbReference>
<comment type="caution">
    <text evidence="5">The sequence shown here is derived from an EMBL/GenBank/DDBJ whole genome shotgun (WGS) entry which is preliminary data.</text>
</comment>
<dbReference type="SUPFAM" id="SSF57903">
    <property type="entry name" value="FYVE/PHD zinc finger"/>
    <property type="match status" value="1"/>
</dbReference>
<proteinExistence type="predicted"/>
<dbReference type="GO" id="GO:0008270">
    <property type="term" value="F:zinc ion binding"/>
    <property type="evidence" value="ECO:0007669"/>
    <property type="project" value="UniProtKB-KW"/>
</dbReference>
<keyword evidence="1" id="KW-0479">Metal-binding</keyword>
<sequence>MDVSKTPVGICYQCAMNCHGSHDILELYTKRNFCCDCGNTKFESGFKCLLLEEKDALNLKNVYGQNFSGLYCTCHKPYPDEEDESPEEMIQCGLCEDWFHDKHLNMPSGASIPSDYEELTCPSCCKAHPFLSIYHSFFTSNTESSKNGFCQEPNNEPSAKKGKLENICSGSNISCRLKAKAESVGIELTNSGEPKICIDDLCQALFWPSGWRSSLCACASCKKMYSTHHLDFILDPEDTIAYYLEVGKAKSKEMDQQDSAELSKLLLELPRPAAVHIATGG</sequence>
<evidence type="ECO:0000256" key="3">
    <source>
        <dbReference type="ARBA" id="ARBA00022833"/>
    </source>
</evidence>
<dbReference type="Pfam" id="PF02207">
    <property type="entry name" value="zf-UBR"/>
    <property type="match status" value="1"/>
</dbReference>